<comment type="caution">
    <text evidence="3">The sequence shown here is derived from an EMBL/GenBank/DDBJ whole genome shotgun (WGS) entry which is preliminary data.</text>
</comment>
<reference evidence="3 4" key="1">
    <citation type="submission" date="2020-01" db="EMBL/GenBank/DDBJ databases">
        <title>Natronorubrum sp. JWXQ-INN 674 isolated from Inner Mongolia Autonomous Region of China.</title>
        <authorList>
            <person name="Xue Q."/>
        </authorList>
    </citation>
    <scope>NUCLEOTIDE SEQUENCE [LARGE SCALE GENOMIC DNA]</scope>
    <source>
        <strain evidence="3 4">JWXQ-INN-674</strain>
    </source>
</reference>
<evidence type="ECO:0000313" key="3">
    <source>
        <dbReference type="EMBL" id="MXV63115.1"/>
    </source>
</evidence>
<protein>
    <recommendedName>
        <fullName evidence="2">DUF7344 domain-containing protein</fullName>
    </recommendedName>
</protein>
<sequence length="136" mass="15506">MNAESLDVVYGLLSEARRRYVLYYFLDNEHANIDGLSLQIAAWERDLTVDAVSEDHKQTVMLSLIHSHLPKLADHRLVEYDDRTGDVIADDEFDDIRSTVSRARTDDEQVEVTGDSKESFLYSEPLARSANNDQSD</sequence>
<name>A0A6B0VPD5_9EURY</name>
<accession>A0A6B0VPD5</accession>
<organism evidence="3 4">
    <name type="scientific">Natronorubrum halalkaliphilum</name>
    <dbReference type="NCBI Taxonomy" id="2691917"/>
    <lineage>
        <taxon>Archaea</taxon>
        <taxon>Methanobacteriati</taxon>
        <taxon>Methanobacteriota</taxon>
        <taxon>Stenosarchaea group</taxon>
        <taxon>Halobacteria</taxon>
        <taxon>Halobacteriales</taxon>
        <taxon>Natrialbaceae</taxon>
        <taxon>Natronorubrum</taxon>
    </lineage>
</organism>
<keyword evidence="4" id="KW-1185">Reference proteome</keyword>
<dbReference type="Proteomes" id="UP000434101">
    <property type="component" value="Unassembled WGS sequence"/>
</dbReference>
<feature type="domain" description="DUF7344" evidence="2">
    <location>
        <begin position="11"/>
        <end position="87"/>
    </location>
</feature>
<dbReference type="RefSeq" id="WP_160065946.1">
    <property type="nucleotide sequence ID" value="NZ_WUYX01000042.1"/>
</dbReference>
<feature type="region of interest" description="Disordered" evidence="1">
    <location>
        <begin position="104"/>
        <end position="136"/>
    </location>
</feature>
<proteinExistence type="predicted"/>
<evidence type="ECO:0000256" key="1">
    <source>
        <dbReference type="SAM" id="MobiDB-lite"/>
    </source>
</evidence>
<dbReference type="AlphaFoldDB" id="A0A6B0VPD5"/>
<gene>
    <name evidence="3" type="ORF">GS429_13765</name>
</gene>
<dbReference type="OrthoDB" id="247722at2157"/>
<dbReference type="InterPro" id="IPR055768">
    <property type="entry name" value="DUF7344"/>
</dbReference>
<evidence type="ECO:0000259" key="2">
    <source>
        <dbReference type="Pfam" id="PF24035"/>
    </source>
</evidence>
<dbReference type="EMBL" id="WUYX01000042">
    <property type="protein sequence ID" value="MXV63115.1"/>
    <property type="molecule type" value="Genomic_DNA"/>
</dbReference>
<dbReference type="Pfam" id="PF24035">
    <property type="entry name" value="DUF7344"/>
    <property type="match status" value="1"/>
</dbReference>
<evidence type="ECO:0000313" key="4">
    <source>
        <dbReference type="Proteomes" id="UP000434101"/>
    </source>
</evidence>